<dbReference type="GO" id="GO:0009788">
    <property type="term" value="P:negative regulation of abscisic acid-activated signaling pathway"/>
    <property type="evidence" value="ECO:0007669"/>
    <property type="project" value="InterPro"/>
</dbReference>
<evidence type="ECO:0000256" key="2">
    <source>
        <dbReference type="ARBA" id="ARBA00022723"/>
    </source>
</evidence>
<keyword evidence="9" id="KW-1185">Reference proteome</keyword>
<evidence type="ECO:0000256" key="5">
    <source>
        <dbReference type="ARBA" id="ARBA00023242"/>
    </source>
</evidence>
<organism evidence="8 9">
    <name type="scientific">Miscanthus lutarioriparius</name>
    <dbReference type="NCBI Taxonomy" id="422564"/>
    <lineage>
        <taxon>Eukaryota</taxon>
        <taxon>Viridiplantae</taxon>
        <taxon>Streptophyta</taxon>
        <taxon>Embryophyta</taxon>
        <taxon>Tracheophyta</taxon>
        <taxon>Spermatophyta</taxon>
        <taxon>Magnoliopsida</taxon>
        <taxon>Liliopsida</taxon>
        <taxon>Poales</taxon>
        <taxon>Poaceae</taxon>
        <taxon>PACMAD clade</taxon>
        <taxon>Panicoideae</taxon>
        <taxon>Andropogonodae</taxon>
        <taxon>Andropogoneae</taxon>
        <taxon>Saccharinae</taxon>
        <taxon>Miscanthus</taxon>
    </lineage>
</organism>
<dbReference type="OrthoDB" id="1933825at2759"/>
<keyword evidence="2" id="KW-0479">Metal-binding</keyword>
<comment type="subcellular location">
    <subcellularLocation>
        <location evidence="1">Nucleus</location>
    </subcellularLocation>
</comment>
<sequence>MSSHNPPSIPTIFSCSYCPKKFQNAQALGGHQNPHKLQCNLGKRNQEVALAKSQRKDENSGVKVGIFTLLNLAIVVFHEERSMVKRFDEYCRGQVLQQ</sequence>
<comment type="caution">
    <text evidence="8">The sequence shown here is derived from an EMBL/GenBank/DDBJ whole genome shotgun (WGS) entry which is preliminary data.</text>
</comment>
<dbReference type="PANTHER" id="PTHR47287">
    <property type="entry name" value="C2H2 AND C2HC ZINC FINGERS SUPERFAMILY PROTEIN"/>
    <property type="match status" value="1"/>
</dbReference>
<dbReference type="InterPro" id="IPR036236">
    <property type="entry name" value="Znf_C2H2_sf"/>
</dbReference>
<dbReference type="PROSITE" id="PS00028">
    <property type="entry name" value="ZINC_FINGER_C2H2_1"/>
    <property type="match status" value="1"/>
</dbReference>
<keyword evidence="4" id="KW-0862">Zinc</keyword>
<dbReference type="AlphaFoldDB" id="A0A811Q5E9"/>
<dbReference type="InterPro" id="IPR044246">
    <property type="entry name" value="ZFP3-like"/>
</dbReference>
<evidence type="ECO:0000256" key="6">
    <source>
        <dbReference type="PROSITE-ProRule" id="PRU00042"/>
    </source>
</evidence>
<dbReference type="EMBL" id="CAJGYO010000008">
    <property type="protein sequence ID" value="CAD6250668.1"/>
    <property type="molecule type" value="Genomic_DNA"/>
</dbReference>
<feature type="domain" description="C2H2-type" evidence="7">
    <location>
        <begin position="13"/>
        <end position="35"/>
    </location>
</feature>
<proteinExistence type="predicted"/>
<evidence type="ECO:0000256" key="1">
    <source>
        <dbReference type="ARBA" id="ARBA00004123"/>
    </source>
</evidence>
<evidence type="ECO:0000256" key="3">
    <source>
        <dbReference type="ARBA" id="ARBA00022771"/>
    </source>
</evidence>
<reference evidence="8" key="1">
    <citation type="submission" date="2020-10" db="EMBL/GenBank/DDBJ databases">
        <authorList>
            <person name="Han B."/>
            <person name="Lu T."/>
            <person name="Zhao Q."/>
            <person name="Huang X."/>
            <person name="Zhao Y."/>
        </authorList>
    </citation>
    <scope>NUCLEOTIDE SEQUENCE</scope>
</reference>
<accession>A0A811Q5E9</accession>
<keyword evidence="5" id="KW-0539">Nucleus</keyword>
<dbReference type="SUPFAM" id="SSF57667">
    <property type="entry name" value="beta-beta-alpha zinc fingers"/>
    <property type="match status" value="1"/>
</dbReference>
<keyword evidence="3 6" id="KW-0863">Zinc-finger</keyword>
<dbReference type="GO" id="GO:0008270">
    <property type="term" value="F:zinc ion binding"/>
    <property type="evidence" value="ECO:0007669"/>
    <property type="project" value="UniProtKB-KW"/>
</dbReference>
<evidence type="ECO:0000256" key="4">
    <source>
        <dbReference type="ARBA" id="ARBA00022833"/>
    </source>
</evidence>
<dbReference type="Proteomes" id="UP000604825">
    <property type="component" value="Unassembled WGS sequence"/>
</dbReference>
<evidence type="ECO:0000313" key="8">
    <source>
        <dbReference type="EMBL" id="CAD6250668.1"/>
    </source>
</evidence>
<dbReference type="PROSITE" id="PS50157">
    <property type="entry name" value="ZINC_FINGER_C2H2_2"/>
    <property type="match status" value="1"/>
</dbReference>
<gene>
    <name evidence="8" type="ORF">NCGR_LOCUS34442</name>
</gene>
<dbReference type="GO" id="GO:0005634">
    <property type="term" value="C:nucleus"/>
    <property type="evidence" value="ECO:0007669"/>
    <property type="project" value="UniProtKB-SubCell"/>
</dbReference>
<dbReference type="InterPro" id="IPR013087">
    <property type="entry name" value="Znf_C2H2_type"/>
</dbReference>
<name>A0A811Q5E9_9POAL</name>
<dbReference type="Gene3D" id="3.30.160.60">
    <property type="entry name" value="Classic Zinc Finger"/>
    <property type="match status" value="1"/>
</dbReference>
<protein>
    <recommendedName>
        <fullName evidence="7">C2H2-type domain-containing protein</fullName>
    </recommendedName>
</protein>
<dbReference type="PANTHER" id="PTHR47287:SF15">
    <property type="entry name" value="ZINC FINGER PROTEIN 3-LIKE"/>
    <property type="match status" value="1"/>
</dbReference>
<evidence type="ECO:0000313" key="9">
    <source>
        <dbReference type="Proteomes" id="UP000604825"/>
    </source>
</evidence>
<evidence type="ECO:0000259" key="7">
    <source>
        <dbReference type="PROSITE" id="PS50157"/>
    </source>
</evidence>